<comment type="caution">
    <text evidence="1">The sequence shown here is derived from an EMBL/GenBank/DDBJ whole genome shotgun (WGS) entry which is preliminary data.</text>
</comment>
<protein>
    <recommendedName>
        <fullName evidence="3">GlcNAc-PI de-N-acetylase</fullName>
    </recommendedName>
</protein>
<dbReference type="PANTHER" id="PTHR12993:SF11">
    <property type="entry name" value="N-ACETYLGLUCOSAMINYL-PHOSPHATIDYLINOSITOL DE-N-ACETYLASE"/>
    <property type="match status" value="1"/>
</dbReference>
<dbReference type="EMBL" id="MEVJ01000036">
    <property type="protein sequence ID" value="OGC56971.1"/>
    <property type="molecule type" value="Genomic_DNA"/>
</dbReference>
<dbReference type="Proteomes" id="UP000178346">
    <property type="component" value="Unassembled WGS sequence"/>
</dbReference>
<dbReference type="PANTHER" id="PTHR12993">
    <property type="entry name" value="N-ACETYLGLUCOSAMINYL-PHOSPHATIDYLINOSITOL DE-N-ACETYLASE-RELATED"/>
    <property type="match status" value="1"/>
</dbReference>
<dbReference type="AlphaFoldDB" id="A0A1F4VIE1"/>
<dbReference type="Gene3D" id="3.40.50.10320">
    <property type="entry name" value="LmbE-like"/>
    <property type="match status" value="1"/>
</dbReference>
<dbReference type="InterPro" id="IPR024078">
    <property type="entry name" value="LmbE-like_dom_sf"/>
</dbReference>
<evidence type="ECO:0008006" key="3">
    <source>
        <dbReference type="Google" id="ProtNLM"/>
    </source>
</evidence>
<organism evidence="1 2">
    <name type="scientific">candidate division WWE3 bacterium RIFCSPLOWO2_01_FULL_41_9</name>
    <dbReference type="NCBI Taxonomy" id="1802626"/>
    <lineage>
        <taxon>Bacteria</taxon>
        <taxon>Katanobacteria</taxon>
    </lineage>
</organism>
<sequence>MIKDSFSEIFNNVKKVLVVLGHPDDMEIICGGTIARLTSENIQVRLVVTTNGGKGMKDKQGLIENEFAKSRVDEQISAGKILGISEDQNFNLQIPDGELEPSIQNIEKIVFHIREFQPDLIITHNPQNEIISFFDRSFWVNHRDHRHTSQITLDAIYPYSRDRGFFTEHFDQKGLNVHLVKKVLLADSYTKDNVRYCKIDGFLDVKKKALQQHTSAFHPDDADEYIEENKIENAYFEPFGFYDIY</sequence>
<dbReference type="InterPro" id="IPR003737">
    <property type="entry name" value="GlcNAc_PI_deacetylase-related"/>
</dbReference>
<proteinExistence type="predicted"/>
<evidence type="ECO:0000313" key="2">
    <source>
        <dbReference type="Proteomes" id="UP000178346"/>
    </source>
</evidence>
<dbReference type="SUPFAM" id="SSF102588">
    <property type="entry name" value="LmbE-like"/>
    <property type="match status" value="1"/>
</dbReference>
<accession>A0A1F4VIE1</accession>
<dbReference type="Pfam" id="PF02585">
    <property type="entry name" value="PIG-L"/>
    <property type="match status" value="1"/>
</dbReference>
<gene>
    <name evidence="1" type="ORF">A2976_02720</name>
</gene>
<evidence type="ECO:0000313" key="1">
    <source>
        <dbReference type="EMBL" id="OGC56971.1"/>
    </source>
</evidence>
<name>A0A1F4VIE1_UNCKA</name>
<dbReference type="GO" id="GO:0016811">
    <property type="term" value="F:hydrolase activity, acting on carbon-nitrogen (but not peptide) bonds, in linear amides"/>
    <property type="evidence" value="ECO:0007669"/>
    <property type="project" value="TreeGrafter"/>
</dbReference>
<reference evidence="1 2" key="1">
    <citation type="journal article" date="2016" name="Nat. Commun.">
        <title>Thousands of microbial genomes shed light on interconnected biogeochemical processes in an aquifer system.</title>
        <authorList>
            <person name="Anantharaman K."/>
            <person name="Brown C.T."/>
            <person name="Hug L.A."/>
            <person name="Sharon I."/>
            <person name="Castelle C.J."/>
            <person name="Probst A.J."/>
            <person name="Thomas B.C."/>
            <person name="Singh A."/>
            <person name="Wilkins M.J."/>
            <person name="Karaoz U."/>
            <person name="Brodie E.L."/>
            <person name="Williams K.H."/>
            <person name="Hubbard S.S."/>
            <person name="Banfield J.F."/>
        </authorList>
    </citation>
    <scope>NUCLEOTIDE SEQUENCE [LARGE SCALE GENOMIC DNA]</scope>
</reference>